<dbReference type="CDD" id="cd02440">
    <property type="entry name" value="AdoMet_MTases"/>
    <property type="match status" value="1"/>
</dbReference>
<feature type="compositionally biased region" description="Basic and acidic residues" evidence="17">
    <location>
        <begin position="616"/>
        <end position="625"/>
    </location>
</feature>
<evidence type="ECO:0000256" key="14">
    <source>
        <dbReference type="ARBA" id="ARBA00061365"/>
    </source>
</evidence>
<dbReference type="FunFam" id="3.30.1960.10:FF:000002">
    <property type="entry name" value="tRNA wybutosine-synthesizing protein 2/3/4"/>
    <property type="match status" value="1"/>
</dbReference>
<dbReference type="GO" id="GO:0031591">
    <property type="term" value="P:wybutosine biosynthetic process"/>
    <property type="evidence" value="ECO:0007669"/>
    <property type="project" value="TreeGrafter"/>
</dbReference>
<dbReference type="GO" id="GO:0102522">
    <property type="term" value="F:tRNA 4-demethylwyosine alpha-amino-alpha-carboxypropyltransferase activity"/>
    <property type="evidence" value="ECO:0007669"/>
    <property type="project" value="UniProtKB-EC"/>
</dbReference>
<comment type="similarity">
    <text evidence="14">In the N-terminal section; belongs to the TYW3 family.</text>
</comment>
<comment type="caution">
    <text evidence="19">The sequence shown here is derived from an EMBL/GenBank/DDBJ whole genome shotgun (WGS) entry which is preliminary data.</text>
</comment>
<keyword evidence="4" id="KW-0880">Kelch repeat</keyword>
<dbReference type="GO" id="GO:0030488">
    <property type="term" value="P:tRNA methylation"/>
    <property type="evidence" value="ECO:0007669"/>
    <property type="project" value="TreeGrafter"/>
</dbReference>
<dbReference type="InterPro" id="IPR025836">
    <property type="entry name" value="Zn_knuckle_CX2CX4HX4C"/>
</dbReference>
<dbReference type="Pfam" id="PF25133">
    <property type="entry name" value="TYW2_N_2"/>
    <property type="match status" value="1"/>
</dbReference>
<keyword evidence="5 19" id="KW-0489">Methyltransferase</keyword>
<evidence type="ECO:0000259" key="18">
    <source>
        <dbReference type="PROSITE" id="PS51684"/>
    </source>
</evidence>
<evidence type="ECO:0000256" key="15">
    <source>
        <dbReference type="ARBA" id="ARBA00061415"/>
    </source>
</evidence>
<evidence type="ECO:0000313" key="20">
    <source>
        <dbReference type="Proteomes" id="UP000694240"/>
    </source>
</evidence>
<evidence type="ECO:0000256" key="5">
    <source>
        <dbReference type="ARBA" id="ARBA00022603"/>
    </source>
</evidence>
<dbReference type="Pfam" id="PF02676">
    <property type="entry name" value="TYW3"/>
    <property type="match status" value="1"/>
</dbReference>
<dbReference type="EC" id="2.1.1.282" evidence="3"/>
<evidence type="ECO:0000256" key="11">
    <source>
        <dbReference type="ARBA" id="ARBA00049202"/>
    </source>
</evidence>
<keyword evidence="9" id="KW-0677">Repeat</keyword>
<evidence type="ECO:0000256" key="3">
    <source>
        <dbReference type="ARBA" id="ARBA00012750"/>
    </source>
</evidence>
<keyword evidence="7" id="KW-0949">S-adenosyl-L-methionine</keyword>
<keyword evidence="10" id="KW-0511">Multifunctional enzyme</keyword>
<evidence type="ECO:0000256" key="4">
    <source>
        <dbReference type="ARBA" id="ARBA00022441"/>
    </source>
</evidence>
<dbReference type="EC" id="2.5.1.114" evidence="2"/>
<name>A0A8T2DY09_9BRAS</name>
<accession>A0A8T2DY09</accession>
<dbReference type="Proteomes" id="UP000694240">
    <property type="component" value="Chromosome 4"/>
</dbReference>
<keyword evidence="20" id="KW-1185">Reference proteome</keyword>
<dbReference type="GO" id="GO:0005737">
    <property type="term" value="C:cytoplasm"/>
    <property type="evidence" value="ECO:0007669"/>
    <property type="project" value="TreeGrafter"/>
</dbReference>
<keyword evidence="8" id="KW-0819">tRNA processing</keyword>
<comment type="similarity">
    <text evidence="15">In the C-terminal section; belongs to the class I-like SAM-binding methyltransferase superfamily. TRM5/TYW2 family.</text>
</comment>
<reference evidence="19 20" key="1">
    <citation type="submission" date="2020-12" db="EMBL/GenBank/DDBJ databases">
        <title>Concerted genomic and epigenomic changes stabilize Arabidopsis allopolyploids.</title>
        <authorList>
            <person name="Chen Z."/>
        </authorList>
    </citation>
    <scope>NUCLEOTIDE SEQUENCE [LARGE SCALE GENOMIC DNA]</scope>
    <source>
        <strain evidence="19">Allo738</strain>
        <tissue evidence="19">Leaf</tissue>
    </source>
</reference>
<evidence type="ECO:0000256" key="17">
    <source>
        <dbReference type="SAM" id="MobiDB-lite"/>
    </source>
</evidence>
<dbReference type="InterPro" id="IPR056744">
    <property type="entry name" value="TRM5/TYW2-like_N"/>
</dbReference>
<dbReference type="Pfam" id="PF14111">
    <property type="entry name" value="DUF4283"/>
    <property type="match status" value="1"/>
</dbReference>
<feature type="compositionally biased region" description="Basic and acidic residues" evidence="17">
    <location>
        <begin position="633"/>
        <end position="645"/>
    </location>
</feature>
<dbReference type="GO" id="GO:0008175">
    <property type="term" value="F:tRNA methyltransferase activity"/>
    <property type="evidence" value="ECO:0007669"/>
    <property type="project" value="TreeGrafter"/>
</dbReference>
<dbReference type="InterPro" id="IPR025558">
    <property type="entry name" value="DUF4283"/>
</dbReference>
<evidence type="ECO:0000256" key="6">
    <source>
        <dbReference type="ARBA" id="ARBA00022679"/>
    </source>
</evidence>
<evidence type="ECO:0000256" key="16">
    <source>
        <dbReference type="ARBA" id="ARBA00067307"/>
    </source>
</evidence>
<dbReference type="Pfam" id="PF24681">
    <property type="entry name" value="Kelch_KLHDC2_KLHL20_DRC7"/>
    <property type="match status" value="1"/>
</dbReference>
<dbReference type="Pfam" id="PF14392">
    <property type="entry name" value="zf-CCHC_4"/>
    <property type="match status" value="1"/>
</dbReference>
<dbReference type="FunFam" id="3.40.50.150:FF:000131">
    <property type="entry name" value="tRNA wybutosine-synthesizing protein 2/3/4"/>
    <property type="match status" value="1"/>
</dbReference>
<evidence type="ECO:0000313" key="19">
    <source>
        <dbReference type="EMBL" id="KAG7615130.1"/>
    </source>
</evidence>
<keyword evidence="6" id="KW-0808">Transferase</keyword>
<evidence type="ECO:0000256" key="10">
    <source>
        <dbReference type="ARBA" id="ARBA00023268"/>
    </source>
</evidence>
<dbReference type="PROSITE" id="PS51684">
    <property type="entry name" value="SAM_MT_TRM5_TYW2"/>
    <property type="match status" value="1"/>
</dbReference>
<dbReference type="InterPro" id="IPR030382">
    <property type="entry name" value="MeTrfase_TRM5/TYW2"/>
</dbReference>
<dbReference type="InterPro" id="IPR003827">
    <property type="entry name" value="tRNA_yW-synthesising"/>
</dbReference>
<dbReference type="PANTHER" id="PTHR23245">
    <property type="entry name" value="TRNA METHYLTRANSFERASE"/>
    <property type="match status" value="1"/>
</dbReference>
<organism evidence="19 20">
    <name type="scientific">Arabidopsis thaliana x Arabidopsis arenosa</name>
    <dbReference type="NCBI Taxonomy" id="1240361"/>
    <lineage>
        <taxon>Eukaryota</taxon>
        <taxon>Viridiplantae</taxon>
        <taxon>Streptophyta</taxon>
        <taxon>Embryophyta</taxon>
        <taxon>Tracheophyta</taxon>
        <taxon>Spermatophyta</taxon>
        <taxon>Magnoliopsida</taxon>
        <taxon>eudicotyledons</taxon>
        <taxon>Gunneridae</taxon>
        <taxon>Pentapetalae</taxon>
        <taxon>rosids</taxon>
        <taxon>malvids</taxon>
        <taxon>Brassicales</taxon>
        <taxon>Brassicaceae</taxon>
        <taxon>Camelineae</taxon>
        <taxon>Arabidopsis</taxon>
    </lineage>
</organism>
<dbReference type="Pfam" id="PF02475">
    <property type="entry name" value="TRM5-TYW2_MTfase"/>
    <property type="match status" value="1"/>
</dbReference>
<gene>
    <name evidence="19" type="ORF">ISN45_At04g005330</name>
</gene>
<sequence length="1695" mass="192077">MPRIWRIYSRVYGVALFQERFQLFFKSEDDLLEIFKTGVWTQDEWCVVMDQWVEKPPEEYLMFLPIWIRLRNIPVNYYTKETIKEVVECLGEVLKVELDLDKSQAQDYVRVQVLFDVRNPLRNSKDVQVPTERTALVVFKVVVKSRMQADCPSRLQGNGQIPYAVSKKLASEKMTSDQNIHPSMGFEVKEALLDKEIKELVRFKEKQKGVDDQGTIFPLSKSTISLPINEDKIDDLQMQQSKKLQKIQRPRKVMEIRKTAMSSPVPIDKEYGHISRQMINVENSITFGAKVDKDTKQWIKNRSGIQIEGGTGKYLGLPENLSGSKQDLLGFIKEKLQSRLTGWYAKTLSQGDELWDALQHLELGREDPALFIPHATYVTVESRNRLSLIVRPLNPRSQNLNVVVAALPRVWDLTSRVHGRVINATFVQFLFQFEVDLLSVLRREPWLYNSWFVTAHRWEVNIDFEYLSNIDLWVQMFGIPLLYVCEENVVEIAHGLGEIISLDFHDATTTQIAYIRVRIRFDITDRIRFFQRITFDSGETALIRFQYERLRRICSSCFRLTHHRNFCPYQQPEPRQAVSRNSNIQPFFGPVIATNVPRVVEVGECSRQGEFGEPVNKMDKGDSTKRKNMGSARSDEEERTHGVAEHKDGGHVSLLVLVFVFKLKVEGLLMYFLNYESSPNAPLKRVYEKVRVLTTTQKTEMDFEKRKAATLASIRSSVTDKSPKGFLDEPIIPLLETINHHPSYFTTSSCSGRISILSQPKPKSNDSTKKKARGGSWLYITHDPADSDLVISLLFPSKSNQIDPIDQPSELVFRFEPLIIAVECKDLGSAQFLVALAISAGFRESGITSCGDGKRVIIAIRCSIRMEVPIGDTEKLMVSPEYVKFLVDIANEKMDANRKRTDGFSVALASNGFKNPDENDVDEDDNYENLAANHDSSINNGNLYPGVQKELIPLEKLSIVGEPVEKLHLWGHSACTIDESDRKEVIVFGGFGGFGRHARRNESLLLNPSCGTLKLIAVNESPSARLGHTASMVGDFMFVIGGRADPMNILNDVWRLDISTGEWSSQRCVGSEFPPRHRHAAASVGTKVYIFGGLYNDKIVSSMHILDTKDLQWKEVEQQGQWPCARHSHAMVAYGSQSFMFGGYNGENVLNDLYSFDVQSCSWKLEVISGKWPHARFSHSMFVYKHTIGIIGGCPVSQNCQELTLLDLKHRLWRSVRLEFMNKELFVRSTASVLGDDLIVIGGGAACYAFGTKFSEPVKINLVQSVTISENHLPPQPEDVSLESNKNNADLKTETSLSQPWVIQLERKYAKFGKDILKSFGWLDLERKVYSNEKGLCICFPVTENFSELFHEKQLLGKDFERSEENNLTKGLSLKDISCSAALNLLKEHGAKKLINVAFEAKKVAKSPLQRMREDITSILKQKGLPEELLDELPQKWERLGDIVVVPATSFKDPTWSSINDEVWCAVSKSLSANRLARQGRVEPNGTRDSTLEILVGDNGWVNHRENGILYSFDATKCMFSWGNLSEKLRMGNMACENEVVVDLFAGIGYFVLPFLVRAKAKLVYACEWNPHAIEALRRNVEANSVSERCIILEGDNRITAPKGVADRVNLGLIPSSEGSWVTAIQALRPEGGILHVHGNVKDSDESSWGEHVTKTLSDIARAEGRSWEVTVEHIEKVKWYAPRIRHLVADVRCR</sequence>
<evidence type="ECO:0000256" key="1">
    <source>
        <dbReference type="ARBA" id="ARBA00004797"/>
    </source>
</evidence>
<evidence type="ECO:0000256" key="7">
    <source>
        <dbReference type="ARBA" id="ARBA00022691"/>
    </source>
</evidence>
<dbReference type="FunFam" id="3.30.300.110:FF:000003">
    <property type="entry name" value="tRNA wybutosine-synthesizing protein 2/3/4"/>
    <property type="match status" value="1"/>
</dbReference>
<comment type="catalytic activity">
    <reaction evidence="12">
        <text>4-demethylwyosine(37) in tRNA(Phe) + S-adenosyl-L-methionine = 4-demethyl-7-[(3S)-3-amino-3-carboxypropyl]wyosine(37) in tRNA(Phe) + S-methyl-5'-thioadenosine + H(+)</text>
        <dbReference type="Rhea" id="RHEA:36355"/>
        <dbReference type="Rhea" id="RHEA-COMP:10164"/>
        <dbReference type="Rhea" id="RHEA-COMP:10378"/>
        <dbReference type="ChEBI" id="CHEBI:15378"/>
        <dbReference type="ChEBI" id="CHEBI:17509"/>
        <dbReference type="ChEBI" id="CHEBI:59789"/>
        <dbReference type="ChEBI" id="CHEBI:64315"/>
        <dbReference type="ChEBI" id="CHEBI:73550"/>
        <dbReference type="EC" id="2.5.1.114"/>
    </reaction>
</comment>
<comment type="function">
    <text evidence="13">S-adenosyl-L-methionine-dependent transferase that acts as a component of the wybutosine biosynthesis pathway. Wybutosine is a hyper modified guanosine with a tricyclic base found at the 3'-position adjacent to the anticodon of eukaryotic phenylalanine tRNA.</text>
</comment>
<evidence type="ECO:0000256" key="2">
    <source>
        <dbReference type="ARBA" id="ARBA00012265"/>
    </source>
</evidence>
<dbReference type="EMBL" id="JAEFBK010000004">
    <property type="protein sequence ID" value="KAG7615130.1"/>
    <property type="molecule type" value="Genomic_DNA"/>
</dbReference>
<feature type="domain" description="SAM-dependent methyltransferase TRM5/TYW2-type" evidence="18">
    <location>
        <begin position="1437"/>
        <end position="1695"/>
    </location>
</feature>
<proteinExistence type="inferred from homology"/>
<dbReference type="PANTHER" id="PTHR23245:SF25">
    <property type="entry name" value="TRNA WYBUTOSINE-SYNTHESIZING PROTEIN 2 HOMOLOG"/>
    <property type="match status" value="1"/>
</dbReference>
<evidence type="ECO:0000256" key="8">
    <source>
        <dbReference type="ARBA" id="ARBA00022694"/>
    </source>
</evidence>
<evidence type="ECO:0000256" key="9">
    <source>
        <dbReference type="ARBA" id="ARBA00022737"/>
    </source>
</evidence>
<dbReference type="InterPro" id="IPR056743">
    <property type="entry name" value="TRM5-TYW2-like_MTfase"/>
</dbReference>
<feature type="region of interest" description="Disordered" evidence="17">
    <location>
        <begin position="611"/>
        <end position="645"/>
    </location>
</feature>
<dbReference type="FunFam" id="2.120.10.80:FF:000128">
    <property type="entry name" value="tRNA wybutosine-synthesizing protein 2/3/4"/>
    <property type="match status" value="1"/>
</dbReference>
<evidence type="ECO:0000256" key="13">
    <source>
        <dbReference type="ARBA" id="ARBA00059779"/>
    </source>
</evidence>
<comment type="pathway">
    <text evidence="1">tRNA modification; wybutosine-tRNA(Phe) biosynthesis.</text>
</comment>
<comment type="catalytic activity">
    <reaction evidence="11">
        <text>4-demethyl-7-[(3S)-3-amino-3-carboxypropyl]wyosine(37) in tRNA(Phe) + S-adenosyl-L-methionine = 7-[(3S)-3-amino-3-carboxypropyl]wyosine(37) in tRNA(Phe) + S-adenosyl-L-homocysteine + H(+)</text>
        <dbReference type="Rhea" id="RHEA:36635"/>
        <dbReference type="Rhea" id="RHEA-COMP:10378"/>
        <dbReference type="Rhea" id="RHEA-COMP:10379"/>
        <dbReference type="ChEBI" id="CHEBI:15378"/>
        <dbReference type="ChEBI" id="CHEBI:57856"/>
        <dbReference type="ChEBI" id="CHEBI:59789"/>
        <dbReference type="ChEBI" id="CHEBI:73543"/>
        <dbReference type="ChEBI" id="CHEBI:73550"/>
        <dbReference type="EC" id="2.1.1.282"/>
    </reaction>
</comment>
<protein>
    <recommendedName>
        <fullName evidence="16">tRNA wybutosine-synthesizing protein 2/3/4</fullName>
        <ecNumber evidence="3">2.1.1.282</ecNumber>
        <ecNumber evidence="2">2.5.1.114</ecNumber>
    </recommendedName>
</protein>
<evidence type="ECO:0000256" key="12">
    <source>
        <dbReference type="ARBA" id="ARBA00049400"/>
    </source>
</evidence>